<dbReference type="PANTHER" id="PTHR34502">
    <property type="entry name" value="DUF6594 DOMAIN-CONTAINING PROTEIN-RELATED"/>
    <property type="match status" value="1"/>
</dbReference>
<evidence type="ECO:0000313" key="5">
    <source>
        <dbReference type="Proteomes" id="UP000616885"/>
    </source>
</evidence>
<sequence>MAEPFITIRRGSQYSETGDNNGAQLSPIHDTPQLIQGPAPSDLHHTPTIEDCSDEEDEAKVNHRPRRFAPKGHLNTQGHGRTPRPPGPYYPPDRQRAYSNSFMPPFSNPQENNTRSSSDSPPSPTAIITLTPGNAEQPMPEHFNHQPEHFNHQPEHFNHQPDSPVEGTRRIRGHRQRKSSFIAPSSPAGHSYSSVPSSLQSDVFSQDRRQSESHRSWSPDQSMSGPSPYPHTIKPMPPDQNKTDAFAGGWSPSPGANNHLQLVGPGPGPNGPMMPAQVPHREPQEFHRDPPISGYQQIAMNMTGEMGHTRIYPIYRRYASLNHRLLLHIQDELAVLEEELGRLDYDDASDRTQHDHIRPASRREEGKRGIARDELMKNVSFKLEQYRQTLAAFHEMQQYPRPTNEEIDGYSDFLFRDGGPIVESEARFIRHESDLVCLPFFAADEPGPPPMKEISGMPPSPIQSDITTHTTRSKQGNDPMKPRKAGSNRPRTLLNAAYVSIAAILAPILTFFVIPSFLGRMLIVFVAIGGVSAVVMSSGLLRGSDQTVVRDCVICAGVYGGIMAVLAGIC</sequence>
<comment type="caution">
    <text evidence="4">The sequence shown here is derived from an EMBL/GenBank/DDBJ whole genome shotgun (WGS) entry which is preliminary data.</text>
</comment>
<organism evidence="4 5">
    <name type="scientific">Bionectria ochroleuca</name>
    <name type="common">Gliocladium roseum</name>
    <dbReference type="NCBI Taxonomy" id="29856"/>
    <lineage>
        <taxon>Eukaryota</taxon>
        <taxon>Fungi</taxon>
        <taxon>Dikarya</taxon>
        <taxon>Ascomycota</taxon>
        <taxon>Pezizomycotina</taxon>
        <taxon>Sordariomycetes</taxon>
        <taxon>Hypocreomycetidae</taxon>
        <taxon>Hypocreales</taxon>
        <taxon>Bionectriaceae</taxon>
        <taxon>Clonostachys</taxon>
    </lineage>
</organism>
<feature type="transmembrane region" description="Helical" evidence="2">
    <location>
        <begin position="520"/>
        <end position="541"/>
    </location>
</feature>
<dbReference type="Proteomes" id="UP000616885">
    <property type="component" value="Unassembled WGS sequence"/>
</dbReference>
<protein>
    <recommendedName>
        <fullName evidence="3">DUF6594 domain-containing protein</fullName>
    </recommendedName>
</protein>
<feature type="compositionally biased region" description="Polar residues" evidence="1">
    <location>
        <begin position="97"/>
        <end position="115"/>
    </location>
</feature>
<evidence type="ECO:0000256" key="2">
    <source>
        <dbReference type="SAM" id="Phobius"/>
    </source>
</evidence>
<dbReference type="EMBL" id="JADCTT010000002">
    <property type="protein sequence ID" value="KAF9756837.1"/>
    <property type="molecule type" value="Genomic_DNA"/>
</dbReference>
<dbReference type="Pfam" id="PF20237">
    <property type="entry name" value="DUF6594"/>
    <property type="match status" value="1"/>
</dbReference>
<keyword evidence="2" id="KW-0472">Membrane</keyword>
<evidence type="ECO:0000313" key="4">
    <source>
        <dbReference type="EMBL" id="KAF9756837.1"/>
    </source>
</evidence>
<reference evidence="4" key="1">
    <citation type="submission" date="2020-10" db="EMBL/GenBank/DDBJ databases">
        <title>High-Quality Genome Resource of Clonostachys rosea strain S41 by Oxford Nanopore Long-Read Sequencing.</title>
        <authorList>
            <person name="Wang H."/>
        </authorList>
    </citation>
    <scope>NUCLEOTIDE SEQUENCE</scope>
    <source>
        <strain evidence="4">S41</strain>
    </source>
</reference>
<evidence type="ECO:0000256" key="1">
    <source>
        <dbReference type="SAM" id="MobiDB-lite"/>
    </source>
</evidence>
<feature type="compositionally biased region" description="Polar residues" evidence="1">
    <location>
        <begin position="462"/>
        <end position="476"/>
    </location>
</feature>
<feature type="transmembrane region" description="Helical" evidence="2">
    <location>
        <begin position="493"/>
        <end position="514"/>
    </location>
</feature>
<feature type="compositionally biased region" description="Polar residues" evidence="1">
    <location>
        <begin position="191"/>
        <end position="204"/>
    </location>
</feature>
<dbReference type="AlphaFoldDB" id="A0A8H7TRS4"/>
<feature type="transmembrane region" description="Helical" evidence="2">
    <location>
        <begin position="548"/>
        <end position="569"/>
    </location>
</feature>
<dbReference type="InterPro" id="IPR046529">
    <property type="entry name" value="DUF6594"/>
</dbReference>
<proteinExistence type="predicted"/>
<name>A0A8H7TRS4_BIOOC</name>
<feature type="region of interest" description="Disordered" evidence="1">
    <location>
        <begin position="457"/>
        <end position="488"/>
    </location>
</feature>
<dbReference type="PANTHER" id="PTHR34502:SF6">
    <property type="entry name" value="DUF6594 DOMAIN-CONTAINING PROTEIN"/>
    <property type="match status" value="1"/>
</dbReference>
<evidence type="ECO:0000259" key="3">
    <source>
        <dbReference type="Pfam" id="PF20237"/>
    </source>
</evidence>
<feature type="domain" description="DUF6594" evidence="3">
    <location>
        <begin position="295"/>
        <end position="536"/>
    </location>
</feature>
<feature type="compositionally biased region" description="Basic and acidic residues" evidence="1">
    <location>
        <begin position="205"/>
        <end position="217"/>
    </location>
</feature>
<gene>
    <name evidence="4" type="ORF">IM811_007781</name>
</gene>
<feature type="compositionally biased region" description="Basic and acidic residues" evidence="1">
    <location>
        <begin position="142"/>
        <end position="159"/>
    </location>
</feature>
<accession>A0A8H7TRS4</accession>
<feature type="compositionally biased region" description="Polar residues" evidence="1">
    <location>
        <begin position="10"/>
        <end position="24"/>
    </location>
</feature>
<keyword evidence="2" id="KW-0812">Transmembrane</keyword>
<keyword evidence="2" id="KW-1133">Transmembrane helix</keyword>
<feature type="region of interest" description="Disordered" evidence="1">
    <location>
        <begin position="1"/>
        <end position="248"/>
    </location>
</feature>